<keyword evidence="2" id="KW-1133">Transmembrane helix</keyword>
<protein>
    <submittedName>
        <fullName evidence="3">DUF4190 domain-containing protein</fullName>
    </submittedName>
</protein>
<organism evidence="3 4">
    <name type="scientific">Candidatus Blautia merdavium</name>
    <dbReference type="NCBI Taxonomy" id="2838494"/>
    <lineage>
        <taxon>Bacteria</taxon>
        <taxon>Bacillati</taxon>
        <taxon>Bacillota</taxon>
        <taxon>Clostridia</taxon>
        <taxon>Lachnospirales</taxon>
        <taxon>Lachnospiraceae</taxon>
        <taxon>Blautia</taxon>
    </lineage>
</organism>
<proteinExistence type="predicted"/>
<keyword evidence="2" id="KW-0812">Transmembrane</keyword>
<dbReference type="Proteomes" id="UP000823886">
    <property type="component" value="Unassembled WGS sequence"/>
</dbReference>
<sequence>MDQPNQENHFESYHQPEQPQYGSQPPANAYNGNASFATASLVLGILSLLLMCCAPPLTFVLGGLGIIFSCLSKGKYARSGAAKAGIALSAGSVGIVTAFILIVMVVFTSTEKGSSFIRDYLDLLLSGDEVTYEEIYDFMDKYLNDSSGSHNSSGFYDNYDNGSGFDGGYDDYPGWDDDFGNYYYDQTPDAPGWKDSPYYDYDTVPGDSGTPEGEFI</sequence>
<reference evidence="3" key="2">
    <citation type="submission" date="2021-04" db="EMBL/GenBank/DDBJ databases">
        <authorList>
            <person name="Gilroy R."/>
        </authorList>
    </citation>
    <scope>NUCLEOTIDE SEQUENCE</scope>
    <source>
        <strain evidence="3">ChiBcec2-3848</strain>
    </source>
</reference>
<evidence type="ECO:0000313" key="4">
    <source>
        <dbReference type="Proteomes" id="UP000823886"/>
    </source>
</evidence>
<feature type="transmembrane region" description="Helical" evidence="2">
    <location>
        <begin position="84"/>
        <end position="107"/>
    </location>
</feature>
<evidence type="ECO:0000256" key="2">
    <source>
        <dbReference type="SAM" id="Phobius"/>
    </source>
</evidence>
<feature type="region of interest" description="Disordered" evidence="1">
    <location>
        <begin position="1"/>
        <end position="25"/>
    </location>
</feature>
<feature type="compositionally biased region" description="Polar residues" evidence="1">
    <location>
        <begin position="15"/>
        <end position="25"/>
    </location>
</feature>
<evidence type="ECO:0000313" key="3">
    <source>
        <dbReference type="EMBL" id="HJC64895.1"/>
    </source>
</evidence>
<evidence type="ECO:0000256" key="1">
    <source>
        <dbReference type="SAM" id="MobiDB-lite"/>
    </source>
</evidence>
<name>A0A9D2PRV1_9FIRM</name>
<feature type="transmembrane region" description="Helical" evidence="2">
    <location>
        <begin position="41"/>
        <end position="72"/>
    </location>
</feature>
<accession>A0A9D2PRV1</accession>
<dbReference type="EMBL" id="DWVZ01000215">
    <property type="protein sequence ID" value="HJC64895.1"/>
    <property type="molecule type" value="Genomic_DNA"/>
</dbReference>
<reference evidence="3" key="1">
    <citation type="journal article" date="2021" name="PeerJ">
        <title>Extensive microbial diversity within the chicken gut microbiome revealed by metagenomics and culture.</title>
        <authorList>
            <person name="Gilroy R."/>
            <person name="Ravi A."/>
            <person name="Getino M."/>
            <person name="Pursley I."/>
            <person name="Horton D.L."/>
            <person name="Alikhan N.F."/>
            <person name="Baker D."/>
            <person name="Gharbi K."/>
            <person name="Hall N."/>
            <person name="Watson M."/>
            <person name="Adriaenssens E.M."/>
            <person name="Foster-Nyarko E."/>
            <person name="Jarju S."/>
            <person name="Secka A."/>
            <person name="Antonio M."/>
            <person name="Oren A."/>
            <person name="Chaudhuri R.R."/>
            <person name="La Ragione R."/>
            <person name="Hildebrand F."/>
            <person name="Pallen M.J."/>
        </authorList>
    </citation>
    <scope>NUCLEOTIDE SEQUENCE</scope>
    <source>
        <strain evidence="3">ChiBcec2-3848</strain>
    </source>
</reference>
<dbReference type="AlphaFoldDB" id="A0A9D2PRV1"/>
<gene>
    <name evidence="3" type="ORF">H9753_14975</name>
</gene>
<keyword evidence="2" id="KW-0472">Membrane</keyword>
<comment type="caution">
    <text evidence="3">The sequence shown here is derived from an EMBL/GenBank/DDBJ whole genome shotgun (WGS) entry which is preliminary data.</text>
</comment>